<dbReference type="RefSeq" id="WP_119775695.1">
    <property type="nucleotide sequence ID" value="NZ_QYUK01000008.1"/>
</dbReference>
<dbReference type="InterPro" id="IPR001647">
    <property type="entry name" value="HTH_TetR"/>
</dbReference>
<evidence type="ECO:0000256" key="2">
    <source>
        <dbReference type="ARBA" id="ARBA00023125"/>
    </source>
</evidence>
<dbReference type="SUPFAM" id="SSF48498">
    <property type="entry name" value="Tetracyclin repressor-like, C-terminal domain"/>
    <property type="match status" value="1"/>
</dbReference>
<gene>
    <name evidence="6" type="ORF">D3874_01480</name>
</gene>
<dbReference type="InterPro" id="IPR009057">
    <property type="entry name" value="Homeodomain-like_sf"/>
</dbReference>
<dbReference type="PANTHER" id="PTHR47506">
    <property type="entry name" value="TRANSCRIPTIONAL REGULATORY PROTEIN"/>
    <property type="match status" value="1"/>
</dbReference>
<evidence type="ECO:0000313" key="6">
    <source>
        <dbReference type="EMBL" id="RJF94535.1"/>
    </source>
</evidence>
<evidence type="ECO:0000256" key="3">
    <source>
        <dbReference type="ARBA" id="ARBA00023163"/>
    </source>
</evidence>
<feature type="DNA-binding region" description="H-T-H motif" evidence="4">
    <location>
        <begin position="32"/>
        <end position="51"/>
    </location>
</feature>
<evidence type="ECO:0000256" key="1">
    <source>
        <dbReference type="ARBA" id="ARBA00023015"/>
    </source>
</evidence>
<dbReference type="PANTHER" id="PTHR47506:SF7">
    <property type="entry name" value="TRANSCRIPTIONAL REGULATORY PROTEIN"/>
    <property type="match status" value="1"/>
</dbReference>
<evidence type="ECO:0000259" key="5">
    <source>
        <dbReference type="PROSITE" id="PS50977"/>
    </source>
</evidence>
<comment type="caution">
    <text evidence="6">The sequence shown here is derived from an EMBL/GenBank/DDBJ whole genome shotgun (WGS) entry which is preliminary data.</text>
</comment>
<dbReference type="PROSITE" id="PS50977">
    <property type="entry name" value="HTH_TETR_2"/>
    <property type="match status" value="1"/>
</dbReference>
<keyword evidence="7" id="KW-1185">Reference proteome</keyword>
<protein>
    <submittedName>
        <fullName evidence="6">TetR/AcrR family transcriptional regulator</fullName>
    </submittedName>
</protein>
<evidence type="ECO:0000256" key="4">
    <source>
        <dbReference type="PROSITE-ProRule" id="PRU00335"/>
    </source>
</evidence>
<dbReference type="Gene3D" id="1.10.357.10">
    <property type="entry name" value="Tetracycline Repressor, domain 2"/>
    <property type="match status" value="1"/>
</dbReference>
<accession>A0A418WTI5</accession>
<organism evidence="6 7">
    <name type="scientific">Oleomonas cavernae</name>
    <dbReference type="NCBI Taxonomy" id="2320859"/>
    <lineage>
        <taxon>Bacteria</taxon>
        <taxon>Pseudomonadati</taxon>
        <taxon>Pseudomonadota</taxon>
        <taxon>Alphaproteobacteria</taxon>
        <taxon>Acetobacterales</taxon>
        <taxon>Acetobacteraceae</taxon>
        <taxon>Oleomonas</taxon>
    </lineage>
</organism>
<keyword evidence="1" id="KW-0805">Transcription regulation</keyword>
<dbReference type="Pfam" id="PF00440">
    <property type="entry name" value="TetR_N"/>
    <property type="match status" value="1"/>
</dbReference>
<dbReference type="OrthoDB" id="9798857at2"/>
<name>A0A418WTI5_9PROT</name>
<dbReference type="SUPFAM" id="SSF46689">
    <property type="entry name" value="Homeodomain-like"/>
    <property type="match status" value="1"/>
</dbReference>
<sequence length="190" mass="20046">MGHSQAQKQANHDRIVEAAVGLFRERGLGGIGVAEVMRAAGLTHGGFYSHFESRDALVAEALAKAFAVDERRLEKAMAKTGKPAKPAMLEAYLTPIHRDNPAIGCTAAALVADIARGGAQARAIFTEQMRRYADRVAAVLPKDSPTAQADALFAFSALVGALLIARAVDDPALSDAVLESARRNLTKAIA</sequence>
<dbReference type="Gene3D" id="1.10.10.60">
    <property type="entry name" value="Homeodomain-like"/>
    <property type="match status" value="1"/>
</dbReference>
<evidence type="ECO:0000313" key="7">
    <source>
        <dbReference type="Proteomes" id="UP000284605"/>
    </source>
</evidence>
<reference evidence="6 7" key="1">
    <citation type="submission" date="2018-09" db="EMBL/GenBank/DDBJ databases">
        <authorList>
            <person name="Zhu H."/>
        </authorList>
    </citation>
    <scope>NUCLEOTIDE SEQUENCE [LARGE SCALE GENOMIC DNA]</scope>
    <source>
        <strain evidence="6 7">K1W22B-8</strain>
    </source>
</reference>
<dbReference type="GO" id="GO:0003677">
    <property type="term" value="F:DNA binding"/>
    <property type="evidence" value="ECO:0007669"/>
    <property type="project" value="UniProtKB-UniRule"/>
</dbReference>
<keyword evidence="2 4" id="KW-0238">DNA-binding</keyword>
<dbReference type="InterPro" id="IPR036271">
    <property type="entry name" value="Tet_transcr_reg_TetR-rel_C_sf"/>
</dbReference>
<feature type="domain" description="HTH tetR-type" evidence="5">
    <location>
        <begin position="9"/>
        <end position="69"/>
    </location>
</feature>
<dbReference type="PRINTS" id="PR00455">
    <property type="entry name" value="HTHTETR"/>
</dbReference>
<proteinExistence type="predicted"/>
<keyword evidence="3" id="KW-0804">Transcription</keyword>
<dbReference type="Proteomes" id="UP000284605">
    <property type="component" value="Unassembled WGS sequence"/>
</dbReference>
<dbReference type="EMBL" id="QYUK01000008">
    <property type="protein sequence ID" value="RJF94535.1"/>
    <property type="molecule type" value="Genomic_DNA"/>
</dbReference>
<dbReference type="AlphaFoldDB" id="A0A418WTI5"/>